<evidence type="ECO:0000256" key="2">
    <source>
        <dbReference type="SAM" id="Phobius"/>
    </source>
</evidence>
<feature type="transmembrane region" description="Helical" evidence="2">
    <location>
        <begin position="43"/>
        <end position="62"/>
    </location>
</feature>
<evidence type="ECO:0000313" key="4">
    <source>
        <dbReference type="EMBL" id="KAK0521520.1"/>
    </source>
</evidence>
<organism evidence="4 5">
    <name type="scientific">Tilletia horrida</name>
    <dbReference type="NCBI Taxonomy" id="155126"/>
    <lineage>
        <taxon>Eukaryota</taxon>
        <taxon>Fungi</taxon>
        <taxon>Dikarya</taxon>
        <taxon>Basidiomycota</taxon>
        <taxon>Ustilaginomycotina</taxon>
        <taxon>Exobasidiomycetes</taxon>
        <taxon>Tilletiales</taxon>
        <taxon>Tilletiaceae</taxon>
        <taxon>Tilletia</taxon>
    </lineage>
</organism>
<keyword evidence="2" id="KW-1133">Transmembrane helix</keyword>
<evidence type="ECO:0000259" key="3">
    <source>
        <dbReference type="Pfam" id="PF24800"/>
    </source>
</evidence>
<feature type="region of interest" description="Disordered" evidence="1">
    <location>
        <begin position="258"/>
        <end position="278"/>
    </location>
</feature>
<feature type="transmembrane region" description="Helical" evidence="2">
    <location>
        <begin position="74"/>
        <end position="96"/>
    </location>
</feature>
<evidence type="ECO:0000313" key="5">
    <source>
        <dbReference type="Proteomes" id="UP001176521"/>
    </source>
</evidence>
<comment type="caution">
    <text evidence="4">The sequence shown here is derived from an EMBL/GenBank/DDBJ whole genome shotgun (WGS) entry which is preliminary data.</text>
</comment>
<accession>A0AAN6G6M6</accession>
<keyword evidence="2" id="KW-0472">Membrane</keyword>
<feature type="transmembrane region" description="Helical" evidence="2">
    <location>
        <begin position="224"/>
        <end position="247"/>
    </location>
</feature>
<dbReference type="EMBL" id="JAPDMQ010000664">
    <property type="protein sequence ID" value="KAK0521520.1"/>
    <property type="molecule type" value="Genomic_DNA"/>
</dbReference>
<dbReference type="PANTHER" id="PTHR42109:SF2">
    <property type="entry name" value="INTEGRAL MEMBRANE PROTEIN"/>
    <property type="match status" value="1"/>
</dbReference>
<feature type="transmembrane region" description="Helical" evidence="2">
    <location>
        <begin position="6"/>
        <end position="31"/>
    </location>
</feature>
<feature type="compositionally biased region" description="Basic and acidic residues" evidence="1">
    <location>
        <begin position="315"/>
        <end position="325"/>
    </location>
</feature>
<feature type="region of interest" description="Disordered" evidence="1">
    <location>
        <begin position="293"/>
        <end position="325"/>
    </location>
</feature>
<dbReference type="InterPro" id="IPR056119">
    <property type="entry name" value="DUF7702"/>
</dbReference>
<sequence>MTPPLTTSIVIDIVFIPIYAVLAGITIYNFIRLRSVKFSFGTLLGFTLVRLVGNICSVAAWADSYQNQDLFKWGSILSIIGYSFLLSSVLSLYDGAKASHQHPLLDRLGKIVHLVNTLATVLLIIGITHTDGLFTLPPNPDTKLNGLADVGTVLYIVITAVLAGLVLLSKLAHSSSAEADGGAAEKPWAPLLLSASLLALPLLLVRLGYTCYTMFGSHLLDANVWARLVCSGIVEIVLVVIFNVAGFRVGKFFPAMRASSSSSSSNNNKESEYHVAGSGGMVEQQSQYYGTGGYVQTRQAPSPDVLESQSARTAWSDKHHGNARY</sequence>
<feature type="transmembrane region" description="Helical" evidence="2">
    <location>
        <begin position="147"/>
        <end position="168"/>
    </location>
</feature>
<gene>
    <name evidence="4" type="ORF">OC842_006750</name>
</gene>
<name>A0AAN6G6M6_9BASI</name>
<dbReference type="Pfam" id="PF24800">
    <property type="entry name" value="DUF7702"/>
    <property type="match status" value="1"/>
</dbReference>
<dbReference type="AlphaFoldDB" id="A0AAN6G6M6"/>
<keyword evidence="5" id="KW-1185">Reference proteome</keyword>
<dbReference type="Proteomes" id="UP001176521">
    <property type="component" value="Unassembled WGS sequence"/>
</dbReference>
<keyword evidence="2" id="KW-0812">Transmembrane</keyword>
<feature type="transmembrane region" description="Helical" evidence="2">
    <location>
        <begin position="188"/>
        <end position="209"/>
    </location>
</feature>
<dbReference type="PANTHER" id="PTHR42109">
    <property type="entry name" value="UNPLACED GENOMIC SCAFFOLD UM_SCAF_CONTIG_1.265, WHOLE GENOME SHOTGUN SEQUENCE"/>
    <property type="match status" value="1"/>
</dbReference>
<proteinExistence type="predicted"/>
<feature type="transmembrane region" description="Helical" evidence="2">
    <location>
        <begin position="108"/>
        <end position="127"/>
    </location>
</feature>
<protein>
    <recommendedName>
        <fullName evidence="3">DUF7702 domain-containing protein</fullName>
    </recommendedName>
</protein>
<feature type="compositionally biased region" description="Low complexity" evidence="1">
    <location>
        <begin position="259"/>
        <end position="268"/>
    </location>
</feature>
<reference evidence="4" key="1">
    <citation type="journal article" date="2023" name="PhytoFront">
        <title>Draft Genome Resources of Seven Strains of Tilletia horrida, Causal Agent of Kernel Smut of Rice.</title>
        <authorList>
            <person name="Khanal S."/>
            <person name="Antony Babu S."/>
            <person name="Zhou X.G."/>
        </authorList>
    </citation>
    <scope>NUCLEOTIDE SEQUENCE</scope>
    <source>
        <strain evidence="4">TX3</strain>
    </source>
</reference>
<feature type="domain" description="DUF7702" evidence="3">
    <location>
        <begin position="11"/>
        <end position="249"/>
    </location>
</feature>
<evidence type="ECO:0000256" key="1">
    <source>
        <dbReference type="SAM" id="MobiDB-lite"/>
    </source>
</evidence>